<proteinExistence type="predicted"/>
<organism evidence="2 3">
    <name type="scientific">Knipowitschia caucasica</name>
    <name type="common">Caucasian dwarf goby</name>
    <name type="synonym">Pomatoschistus caucasicus</name>
    <dbReference type="NCBI Taxonomy" id="637954"/>
    <lineage>
        <taxon>Eukaryota</taxon>
        <taxon>Metazoa</taxon>
        <taxon>Chordata</taxon>
        <taxon>Craniata</taxon>
        <taxon>Vertebrata</taxon>
        <taxon>Euteleostomi</taxon>
        <taxon>Actinopterygii</taxon>
        <taxon>Neopterygii</taxon>
        <taxon>Teleostei</taxon>
        <taxon>Neoteleostei</taxon>
        <taxon>Acanthomorphata</taxon>
        <taxon>Gobiaria</taxon>
        <taxon>Gobiiformes</taxon>
        <taxon>Gobioidei</taxon>
        <taxon>Gobiidae</taxon>
        <taxon>Gobiinae</taxon>
        <taxon>Knipowitschia</taxon>
    </lineage>
</organism>
<protein>
    <submittedName>
        <fullName evidence="2">Uncharacterized protein</fullName>
    </submittedName>
</protein>
<dbReference type="AlphaFoldDB" id="A0AAV2MJH5"/>
<evidence type="ECO:0000256" key="1">
    <source>
        <dbReference type="SAM" id="MobiDB-lite"/>
    </source>
</evidence>
<accession>A0AAV2MJH5</accession>
<evidence type="ECO:0000313" key="2">
    <source>
        <dbReference type="EMBL" id="CAL1613571.1"/>
    </source>
</evidence>
<dbReference type="EMBL" id="OZ035830">
    <property type="protein sequence ID" value="CAL1613571.1"/>
    <property type="molecule type" value="Genomic_DNA"/>
</dbReference>
<reference evidence="2 3" key="1">
    <citation type="submission" date="2024-04" db="EMBL/GenBank/DDBJ databases">
        <authorList>
            <person name="Waldvogel A.-M."/>
            <person name="Schoenle A."/>
        </authorList>
    </citation>
    <scope>NUCLEOTIDE SEQUENCE [LARGE SCALE GENOMIC DNA]</scope>
</reference>
<gene>
    <name evidence="2" type="ORF">KC01_LOCUS39760</name>
</gene>
<sequence>MVSQSLKTMTNDSKGAVANYSSAHLADLLAEGMGVRGGRSLGDDQHPRHLPSASNCSEKVFEGTKTGKWRSTMQTEKRLKKNGQANYN</sequence>
<dbReference type="Proteomes" id="UP001497482">
    <property type="component" value="Chromosome 8"/>
</dbReference>
<evidence type="ECO:0000313" key="3">
    <source>
        <dbReference type="Proteomes" id="UP001497482"/>
    </source>
</evidence>
<keyword evidence="3" id="KW-1185">Reference proteome</keyword>
<name>A0AAV2MJH5_KNICA</name>
<feature type="region of interest" description="Disordered" evidence="1">
    <location>
        <begin position="38"/>
        <end position="88"/>
    </location>
</feature>